<dbReference type="AlphaFoldDB" id="A0A7V0QS12"/>
<dbReference type="InterPro" id="IPR036237">
    <property type="entry name" value="Xyl_isomerase-like_sf"/>
</dbReference>
<dbReference type="Pfam" id="PF01261">
    <property type="entry name" value="AP_endonuc_2"/>
    <property type="match status" value="1"/>
</dbReference>
<dbReference type="EMBL" id="DRBC01000256">
    <property type="protein sequence ID" value="HDN84947.1"/>
    <property type="molecule type" value="Genomic_DNA"/>
</dbReference>
<dbReference type="Gene3D" id="3.20.20.150">
    <property type="entry name" value="Divalent-metal-dependent TIM barrel enzymes"/>
    <property type="match status" value="1"/>
</dbReference>
<dbReference type="Proteomes" id="UP000885660">
    <property type="component" value="Unassembled WGS sequence"/>
</dbReference>
<keyword evidence="2" id="KW-0413">Isomerase</keyword>
<dbReference type="InterPro" id="IPR050312">
    <property type="entry name" value="IolE/XylAMocC-like"/>
</dbReference>
<dbReference type="PANTHER" id="PTHR12110">
    <property type="entry name" value="HYDROXYPYRUVATE ISOMERASE"/>
    <property type="match status" value="1"/>
</dbReference>
<feature type="domain" description="Xylose isomerase-like TIM barrel" evidence="1">
    <location>
        <begin position="19"/>
        <end position="308"/>
    </location>
</feature>
<evidence type="ECO:0000259" key="1">
    <source>
        <dbReference type="Pfam" id="PF01261"/>
    </source>
</evidence>
<dbReference type="GO" id="GO:0016853">
    <property type="term" value="F:isomerase activity"/>
    <property type="evidence" value="ECO:0007669"/>
    <property type="project" value="UniProtKB-KW"/>
</dbReference>
<name>A0A7V0QS12_UNCAE</name>
<sequence length="330" mass="37908">MKIGLFIVQFFRMSLDEVLDLAVKKGLEAIEIGTGNYCTQPKHCDLEELLSSKERLKEFKFKIEDRGLTISALSCHGNPLHPQVEIASRHQKVFRDTIVLAEKLGVKRVINFSGCPGDSESSMYPNWVVCPWPDDFSKVVKWQWEKKIIPYWEKEVKFAQDHGVKICIEMHPGFSVYNTETLLRLRSTVGDTIGANFDPSHLFWQGIDPVSSIRKLGNAIYHVHIKDVGIDPVNTSFNGVLDTKSYSKVNERSWVFRTIGYGHDYKTWKDIITALRMVGYDDVLSIEHEDALLSLEEGFEKSVDFLKQIVLRENRERCGGTDYLNHYVFI</sequence>
<reference evidence="2" key="1">
    <citation type="journal article" date="2020" name="mSystems">
        <title>Genome- and Community-Level Interaction Insights into Carbon Utilization and Element Cycling Functions of Hydrothermarchaeota in Hydrothermal Sediment.</title>
        <authorList>
            <person name="Zhou Z."/>
            <person name="Liu Y."/>
            <person name="Xu W."/>
            <person name="Pan J."/>
            <person name="Luo Z.H."/>
            <person name="Li M."/>
        </authorList>
    </citation>
    <scope>NUCLEOTIDE SEQUENCE [LARGE SCALE GENOMIC DNA]</scope>
    <source>
        <strain evidence="2">HyVt-219</strain>
    </source>
</reference>
<gene>
    <name evidence="2" type="ORF">ENG47_04235</name>
</gene>
<dbReference type="InterPro" id="IPR013022">
    <property type="entry name" value="Xyl_isomerase-like_TIM-brl"/>
</dbReference>
<dbReference type="PANTHER" id="PTHR12110:SF21">
    <property type="entry name" value="XYLOSE ISOMERASE-LIKE TIM BARREL DOMAIN-CONTAINING PROTEIN"/>
    <property type="match status" value="1"/>
</dbReference>
<comment type="caution">
    <text evidence="2">The sequence shown here is derived from an EMBL/GenBank/DDBJ whole genome shotgun (WGS) entry which is preliminary data.</text>
</comment>
<dbReference type="SUPFAM" id="SSF51658">
    <property type="entry name" value="Xylose isomerase-like"/>
    <property type="match status" value="1"/>
</dbReference>
<evidence type="ECO:0000313" key="2">
    <source>
        <dbReference type="EMBL" id="HDN84947.1"/>
    </source>
</evidence>
<protein>
    <submittedName>
        <fullName evidence="2">Sugar phosphate isomerase/epimerase</fullName>
    </submittedName>
</protein>
<organism evidence="2">
    <name type="scientific">Aerophobetes bacterium</name>
    <dbReference type="NCBI Taxonomy" id="2030807"/>
    <lineage>
        <taxon>Bacteria</taxon>
        <taxon>Candidatus Aerophobota</taxon>
    </lineage>
</organism>
<proteinExistence type="predicted"/>
<accession>A0A7V0QS12</accession>